<organism evidence="1 2">
    <name type="scientific">Streptantibioticus silvisoli</name>
    <dbReference type="NCBI Taxonomy" id="2705255"/>
    <lineage>
        <taxon>Bacteria</taxon>
        <taxon>Bacillati</taxon>
        <taxon>Actinomycetota</taxon>
        <taxon>Actinomycetes</taxon>
        <taxon>Kitasatosporales</taxon>
        <taxon>Streptomycetaceae</taxon>
        <taxon>Streptantibioticus</taxon>
    </lineage>
</organism>
<accession>A0ABT6W270</accession>
<comment type="caution">
    <text evidence="1">The sequence shown here is derived from an EMBL/GenBank/DDBJ whole genome shotgun (WGS) entry which is preliminary data.</text>
</comment>
<evidence type="ECO:0000313" key="1">
    <source>
        <dbReference type="EMBL" id="MDI5964846.1"/>
    </source>
</evidence>
<dbReference type="Pfam" id="PF19698">
    <property type="entry name" value="DUF6197"/>
    <property type="match status" value="1"/>
</dbReference>
<reference evidence="1 2" key="1">
    <citation type="submission" date="2023-05" db="EMBL/GenBank/DDBJ databases">
        <title>Streptantibioticus silvisoli sp. nov., acidotolerant actinomycetes 1 from pine litter.</title>
        <authorList>
            <person name="Swiecimska M."/>
            <person name="Golinska P."/>
            <person name="Sangal V."/>
            <person name="Wachnowicz B."/>
            <person name="Goodfellow M."/>
        </authorList>
    </citation>
    <scope>NUCLEOTIDE SEQUENCE [LARGE SCALE GENOMIC DNA]</scope>
    <source>
        <strain evidence="1 2">SL54</strain>
    </source>
</reference>
<dbReference type="RefSeq" id="WP_271324034.1">
    <property type="nucleotide sequence ID" value="NZ_JAAGKO020000027.1"/>
</dbReference>
<name>A0ABT6W270_9ACTN</name>
<dbReference type="InterPro" id="IPR045677">
    <property type="entry name" value="DUF6197"/>
</dbReference>
<gene>
    <name evidence="1" type="ORF">POF43_019320</name>
</gene>
<evidence type="ECO:0000313" key="2">
    <source>
        <dbReference type="Proteomes" id="UP001156398"/>
    </source>
</evidence>
<sequence>MPVITRLRTDAPTVDQAQINALISDIEQYLSQPGRATAHPLVTKPTSALVAEALAQTPDSGKLPDAGLRTPSRLLRHLPDWLLPVLRPVAGPHRNVTVADHLELTARIIESYGWVSDDRTRLSLTGRRATTGRLRTPGGRRCILGAQAVLYRLGYGDEHTVDQAENHIQAVLADRGIRRPYSEWNDARSTSQAQVLTTLREAATRAR</sequence>
<dbReference type="Proteomes" id="UP001156398">
    <property type="component" value="Unassembled WGS sequence"/>
</dbReference>
<keyword evidence="2" id="KW-1185">Reference proteome</keyword>
<protein>
    <submittedName>
        <fullName evidence="1">Uncharacterized protein</fullName>
    </submittedName>
</protein>
<proteinExistence type="predicted"/>
<dbReference type="EMBL" id="JAAGKO020000027">
    <property type="protein sequence ID" value="MDI5964846.1"/>
    <property type="molecule type" value="Genomic_DNA"/>
</dbReference>